<dbReference type="RefSeq" id="YP_010051652.1">
    <property type="nucleotide sequence ID" value="NC_054445.1"/>
</dbReference>
<reference evidence="2 3" key="1">
    <citation type="submission" date="2019-07" db="EMBL/GenBank/DDBJ databases">
        <authorList>
            <person name="Divens A.M."/>
            <person name="Garlena R.A."/>
            <person name="Russell D.A."/>
            <person name="Pope W.H."/>
            <person name="Jacobs-Sera D."/>
            <person name="Hatfull G.F."/>
        </authorList>
    </citation>
    <scope>NUCLEOTIDE SEQUENCE [LARGE SCALE GENOMIC DNA]</scope>
</reference>
<evidence type="ECO:0000256" key="1">
    <source>
        <dbReference type="SAM" id="MobiDB-lite"/>
    </source>
</evidence>
<feature type="compositionally biased region" description="Low complexity" evidence="1">
    <location>
        <begin position="322"/>
        <end position="331"/>
    </location>
</feature>
<proteinExistence type="predicted"/>
<keyword evidence="3" id="KW-1185">Reference proteome</keyword>
<dbReference type="EMBL" id="MN234219">
    <property type="protein sequence ID" value="QFG06048.1"/>
    <property type="molecule type" value="Genomic_DNA"/>
</dbReference>
<dbReference type="KEGG" id="vg:63926143"/>
<gene>
    <name evidence="2" type="primary">46</name>
    <name evidence="2" type="ORF">PBI_MERCURIO_46</name>
</gene>
<dbReference type="GeneID" id="63926143"/>
<evidence type="ECO:0000313" key="2">
    <source>
        <dbReference type="EMBL" id="QFG06048.1"/>
    </source>
</evidence>
<organism evidence="2 3">
    <name type="scientific">Mycobacterium phage Mercurio</name>
    <dbReference type="NCBI Taxonomy" id="2575612"/>
    <lineage>
        <taxon>Viruses</taxon>
        <taxon>Duplodnaviria</taxon>
        <taxon>Heunggongvirae</taxon>
        <taxon>Uroviricota</taxon>
        <taxon>Caudoviricetes</taxon>
        <taxon>Gclasvirinae</taxon>
        <taxon>Jolieduovirus</taxon>
        <taxon>Jolieduovirus mercurio</taxon>
    </lineage>
</organism>
<evidence type="ECO:0000313" key="3">
    <source>
        <dbReference type="Proteomes" id="UP000326063"/>
    </source>
</evidence>
<feature type="compositionally biased region" description="Acidic residues" evidence="1">
    <location>
        <begin position="253"/>
        <end position="263"/>
    </location>
</feature>
<sequence length="481" mass="51003">MTSNELAEADPRDAGTLEVFPPANAAPSTMAVAMLHEHARLYNTAWKLAGQLVQTTMVPKRFFRKQGDATAAILYGAELGLNPIQSLQRVVPIHGMPSLEARTMVGLLKARRYKVRTTAQSDTSVTVEGEAPDGEKYASTWTIERAKLAGYVPTPAPGVKNPRPDEKDDWVTVSKTWDGKTTVSIVGNMKYITDPQTMLKAKAQAEVCRELAPDVLMGISYTSEELESEDQRQFDERDDNRGESAGARRPVEADEILAEEAPLDDGPIPEPAPADAPKSNEDPDAGDNPRPAAEQVAPETPAGAVSEGQGDGAPSPEPAPAAQPDEAQAEPAPEPEPAGPTAEQIAAQTKQAETDAKAAAASKRIAAKRSTAPAADPDRPKSRMRKALEKRLFGLLGEVGLADEKNRDGRIAVYRSVLEDEAIGSTDDLDDTAIGKVADKLYAWSEQGVLGDEVAGILSDAALAESTAAAPADASTTEGNN</sequence>
<feature type="compositionally biased region" description="Low complexity" evidence="1">
    <location>
        <begin position="339"/>
        <end position="372"/>
    </location>
</feature>
<protein>
    <submittedName>
        <fullName evidence="2">RecT-like ssDNA binding protein</fullName>
    </submittedName>
</protein>
<dbReference type="Proteomes" id="UP000326063">
    <property type="component" value="Segment"/>
</dbReference>
<accession>A0A5J6T7L3</accession>
<name>A0A5J6T7L3_9CAUD</name>
<feature type="compositionally biased region" description="Basic and acidic residues" evidence="1">
    <location>
        <begin position="376"/>
        <end position="386"/>
    </location>
</feature>
<feature type="compositionally biased region" description="Basic and acidic residues" evidence="1">
    <location>
        <begin position="229"/>
        <end position="242"/>
    </location>
</feature>
<feature type="region of interest" description="Disordered" evidence="1">
    <location>
        <begin position="223"/>
        <end position="386"/>
    </location>
</feature>